<keyword evidence="3" id="KW-1185">Reference proteome</keyword>
<evidence type="ECO:0000256" key="1">
    <source>
        <dbReference type="SAM" id="MobiDB-lite"/>
    </source>
</evidence>
<sequence>MAVLISLLSRCYRPPQPYSGKAFHRHLRLLFTASLLFGAQAEFRGRLKEPESLFKNATDGITNKVTAFLPASKGDVQGSIEAALQQSDAQNSELRTEFQEYKNETTAVINSLVGKINSQTPEGQEARVRVVHQGTQEPLERRERAD</sequence>
<reference evidence="2 3" key="1">
    <citation type="submission" date="2024-06" db="EMBL/GenBank/DDBJ databases">
        <authorList>
            <person name="Kraege A."/>
            <person name="Thomma B."/>
        </authorList>
    </citation>
    <scope>NUCLEOTIDE SEQUENCE [LARGE SCALE GENOMIC DNA]</scope>
</reference>
<comment type="caution">
    <text evidence="2">The sequence shown here is derived from an EMBL/GenBank/DDBJ whole genome shotgun (WGS) entry which is preliminary data.</text>
</comment>
<evidence type="ECO:0000313" key="2">
    <source>
        <dbReference type="EMBL" id="CAL5224843.1"/>
    </source>
</evidence>
<feature type="region of interest" description="Disordered" evidence="1">
    <location>
        <begin position="119"/>
        <end position="146"/>
    </location>
</feature>
<evidence type="ECO:0000313" key="3">
    <source>
        <dbReference type="Proteomes" id="UP001497392"/>
    </source>
</evidence>
<accession>A0ABP1FY80</accession>
<gene>
    <name evidence="2" type="primary">g7598</name>
    <name evidence="2" type="ORF">VP750_LOCUS6502</name>
</gene>
<dbReference type="EMBL" id="CAXHTA020000011">
    <property type="protein sequence ID" value="CAL5224843.1"/>
    <property type="molecule type" value="Genomic_DNA"/>
</dbReference>
<protein>
    <submittedName>
        <fullName evidence="2">G7598 protein</fullName>
    </submittedName>
</protein>
<proteinExistence type="predicted"/>
<organism evidence="2 3">
    <name type="scientific">Coccomyxa viridis</name>
    <dbReference type="NCBI Taxonomy" id="1274662"/>
    <lineage>
        <taxon>Eukaryota</taxon>
        <taxon>Viridiplantae</taxon>
        <taxon>Chlorophyta</taxon>
        <taxon>core chlorophytes</taxon>
        <taxon>Trebouxiophyceae</taxon>
        <taxon>Trebouxiophyceae incertae sedis</taxon>
        <taxon>Coccomyxaceae</taxon>
        <taxon>Coccomyxa</taxon>
    </lineage>
</organism>
<name>A0ABP1FY80_9CHLO</name>
<dbReference type="Proteomes" id="UP001497392">
    <property type="component" value="Unassembled WGS sequence"/>
</dbReference>